<organism evidence="3 4">
    <name type="scientific">Shewanella pneumatophori</name>
    <dbReference type="NCBI Taxonomy" id="314092"/>
    <lineage>
        <taxon>Bacteria</taxon>
        <taxon>Pseudomonadati</taxon>
        <taxon>Pseudomonadota</taxon>
        <taxon>Gammaproteobacteria</taxon>
        <taxon>Alteromonadales</taxon>
        <taxon>Shewanellaceae</taxon>
        <taxon>Shewanella</taxon>
    </lineage>
</organism>
<dbReference type="InterPro" id="IPR018704">
    <property type="entry name" value="SecYEG/CpoB_TPR"/>
</dbReference>
<reference evidence="3" key="1">
    <citation type="submission" date="2022-01" db="EMBL/GenBank/DDBJ databases">
        <title>Whole genome-based taxonomy of the Shewanellaceae.</title>
        <authorList>
            <person name="Martin-Rodriguez A.J."/>
        </authorList>
    </citation>
    <scope>NUCLEOTIDE SEQUENCE</scope>
    <source>
        <strain evidence="3">KCTC 23973</strain>
    </source>
</reference>
<accession>A0A9X1ZBI2</accession>
<evidence type="ECO:0000313" key="3">
    <source>
        <dbReference type="EMBL" id="MCL1138563.1"/>
    </source>
</evidence>
<protein>
    <submittedName>
        <fullName evidence="3">Tetratricopeptide repeat protein</fullName>
    </submittedName>
</protein>
<feature type="coiled-coil region" evidence="1">
    <location>
        <begin position="217"/>
        <end position="280"/>
    </location>
</feature>
<dbReference type="Pfam" id="PF09976">
    <property type="entry name" value="TPR_21"/>
    <property type="match status" value="1"/>
</dbReference>
<dbReference type="SUPFAM" id="SSF48452">
    <property type="entry name" value="TPR-like"/>
    <property type="match status" value="1"/>
</dbReference>
<keyword evidence="4" id="KW-1185">Reference proteome</keyword>
<comment type="caution">
    <text evidence="3">The sequence shown here is derived from an EMBL/GenBank/DDBJ whole genome shotgun (WGS) entry which is preliminary data.</text>
</comment>
<name>A0A9X1ZBI2_9GAMM</name>
<keyword evidence="1" id="KW-0175">Coiled coil</keyword>
<evidence type="ECO:0000313" key="4">
    <source>
        <dbReference type="Proteomes" id="UP001139293"/>
    </source>
</evidence>
<evidence type="ECO:0000259" key="2">
    <source>
        <dbReference type="Pfam" id="PF09976"/>
    </source>
</evidence>
<dbReference type="InterPro" id="IPR011990">
    <property type="entry name" value="TPR-like_helical_dom_sf"/>
</dbReference>
<dbReference type="EMBL" id="JAKILB010000004">
    <property type="protein sequence ID" value="MCL1138563.1"/>
    <property type="molecule type" value="Genomic_DNA"/>
</dbReference>
<dbReference type="Gene3D" id="1.25.40.10">
    <property type="entry name" value="Tetratricopeptide repeat domain"/>
    <property type="match status" value="1"/>
</dbReference>
<dbReference type="Proteomes" id="UP001139293">
    <property type="component" value="Unassembled WGS sequence"/>
</dbReference>
<sequence>MSLSIKKLVSKSPKIALIALIVSLLSIIAVVTLSLSKPPKLADGTIIILPIVQAEPSIELDWQSYTRMEQVINQLGTSANSPVLLAEDVIALLTQTSSFIGDQQPIDLTRLFVISGAALMVETSLTSAPNLQLNYRLISQNQIEEGVLQADSIEQLQTKLIEQVKQSTSNQFTQTTDQDWFTETLVQALKAIQYNQTDVAQTKLKALLNTDPNNIVASRLLAQIELKEQQIEQASKRLEQAAEQAKPNHLRQLARVKFIAAQVKLENDQLELALSLLSQARSFAAKSQDWLYLGYIANWSGHINQRLNRYSQARTQYEFAIDYLKRSGSAADQVSALNQLAELEFVEHNYRQAYDAVSKSVVIINQKKLTQLQQQTFALLSKIENKR</sequence>
<proteinExistence type="predicted"/>
<dbReference type="RefSeq" id="WP_248949600.1">
    <property type="nucleotide sequence ID" value="NZ_JAKILB010000004.1"/>
</dbReference>
<feature type="domain" description="Ancillary SecYEG translocon subunit/Cell division coordinator CpoB TPR" evidence="2">
    <location>
        <begin position="184"/>
        <end position="328"/>
    </location>
</feature>
<gene>
    <name evidence="3" type="ORF">L2740_08410</name>
</gene>
<evidence type="ECO:0000256" key="1">
    <source>
        <dbReference type="SAM" id="Coils"/>
    </source>
</evidence>
<dbReference type="AlphaFoldDB" id="A0A9X1ZBI2"/>